<organism evidence="3 4">
    <name type="scientific">Brachybacterium endophyticum</name>
    <dbReference type="NCBI Taxonomy" id="2182385"/>
    <lineage>
        <taxon>Bacteria</taxon>
        <taxon>Bacillati</taxon>
        <taxon>Actinomycetota</taxon>
        <taxon>Actinomycetes</taxon>
        <taxon>Micrococcales</taxon>
        <taxon>Dermabacteraceae</taxon>
        <taxon>Brachybacterium</taxon>
    </lineage>
</organism>
<dbReference type="AlphaFoldDB" id="A0A2U2RLF8"/>
<feature type="transmembrane region" description="Helical" evidence="2">
    <location>
        <begin position="30"/>
        <end position="48"/>
    </location>
</feature>
<name>A0A2U2RLF8_9MICO</name>
<dbReference type="RefSeq" id="WP_109275295.1">
    <property type="nucleotide sequence ID" value="NZ_QFKX01000002.1"/>
</dbReference>
<keyword evidence="2" id="KW-1133">Transmembrane helix</keyword>
<dbReference type="Proteomes" id="UP000245590">
    <property type="component" value="Unassembled WGS sequence"/>
</dbReference>
<sequence length="80" mass="8514">MDERRMHTVPSHTLSSARPEGPRAGDRPQLFAVIVTIALLCLLTVLLGGPLMPLASSTAMAAISVLLVTIGWVVAGPRRR</sequence>
<evidence type="ECO:0000256" key="2">
    <source>
        <dbReference type="SAM" id="Phobius"/>
    </source>
</evidence>
<feature type="region of interest" description="Disordered" evidence="1">
    <location>
        <begin position="1"/>
        <end position="23"/>
    </location>
</feature>
<keyword evidence="2" id="KW-0812">Transmembrane</keyword>
<dbReference type="EMBL" id="QFKX01000002">
    <property type="protein sequence ID" value="PWH06700.1"/>
    <property type="molecule type" value="Genomic_DNA"/>
</dbReference>
<evidence type="ECO:0000313" key="4">
    <source>
        <dbReference type="Proteomes" id="UP000245590"/>
    </source>
</evidence>
<reference evidence="3 4" key="1">
    <citation type="submission" date="2018-05" db="EMBL/GenBank/DDBJ databases">
        <title>Brachybacterium sp. M1HQ-2T, whole genome shotgun sequence.</title>
        <authorList>
            <person name="Tuo L."/>
        </authorList>
    </citation>
    <scope>NUCLEOTIDE SEQUENCE [LARGE SCALE GENOMIC DNA]</scope>
    <source>
        <strain evidence="3 4">M1HQ-2</strain>
    </source>
</reference>
<evidence type="ECO:0000256" key="1">
    <source>
        <dbReference type="SAM" id="MobiDB-lite"/>
    </source>
</evidence>
<gene>
    <name evidence="3" type="ORF">DEO23_07170</name>
</gene>
<dbReference type="OrthoDB" id="9930152at2"/>
<accession>A0A2U2RLF8</accession>
<feature type="transmembrane region" description="Helical" evidence="2">
    <location>
        <begin position="54"/>
        <end position="75"/>
    </location>
</feature>
<evidence type="ECO:0000313" key="3">
    <source>
        <dbReference type="EMBL" id="PWH06700.1"/>
    </source>
</evidence>
<proteinExistence type="predicted"/>
<comment type="caution">
    <text evidence="3">The sequence shown here is derived from an EMBL/GenBank/DDBJ whole genome shotgun (WGS) entry which is preliminary data.</text>
</comment>
<keyword evidence="4" id="KW-1185">Reference proteome</keyword>
<keyword evidence="2" id="KW-0472">Membrane</keyword>
<protein>
    <submittedName>
        <fullName evidence="3">Uncharacterized protein</fullName>
    </submittedName>
</protein>